<sequence>MPDTDAFSLEHIVPFFQPIMDLKHDRVWRYECLARLVTPGEYIFLPNQFLHLIEREDSVAQFTETMFHRSAEYFRNTSIAWNLNLCEEDIADDTLFSMLKRVLDDYPNPNRVGFELTADTAHSDLPRFDHFLNNANALGVNVFLDHFGVAGDADMALLSRPITGIKIAGSVMSEISDSKQVRSHVAHLLDAADTQSINVIAEHIEDEDTLNDIMEIGIGYGQGFYFSTPQASAT</sequence>
<feature type="domain" description="EAL" evidence="1">
    <location>
        <begin position="1"/>
        <end position="234"/>
    </location>
</feature>
<name>A0ABT3AAK7_9ALTE</name>
<evidence type="ECO:0000259" key="1">
    <source>
        <dbReference type="PROSITE" id="PS50883"/>
    </source>
</evidence>
<dbReference type="CDD" id="cd01948">
    <property type="entry name" value="EAL"/>
    <property type="match status" value="1"/>
</dbReference>
<dbReference type="PANTHER" id="PTHR33121">
    <property type="entry name" value="CYCLIC DI-GMP PHOSPHODIESTERASE PDEF"/>
    <property type="match status" value="1"/>
</dbReference>
<dbReference type="SMART" id="SM00052">
    <property type="entry name" value="EAL"/>
    <property type="match status" value="1"/>
</dbReference>
<reference evidence="2 3" key="1">
    <citation type="submission" date="2022-10" db="EMBL/GenBank/DDBJ databases">
        <title>Aestuariibacter sp. AA17 isolated from Montipora capitata coral fragment.</title>
        <authorList>
            <person name="Emsley S.A."/>
            <person name="Pfannmuller K.M."/>
            <person name="Loughran R.M."/>
            <person name="Shlafstein M."/>
            <person name="Papke E."/>
            <person name="Saw J.H."/>
            <person name="Ushijima B."/>
            <person name="Videau P."/>
        </authorList>
    </citation>
    <scope>NUCLEOTIDE SEQUENCE [LARGE SCALE GENOMIC DNA]</scope>
    <source>
        <strain evidence="2 3">AA17</strain>
    </source>
</reference>
<dbReference type="InterPro" id="IPR050706">
    <property type="entry name" value="Cyclic-di-GMP_PDE-like"/>
</dbReference>
<dbReference type="PROSITE" id="PS50883">
    <property type="entry name" value="EAL"/>
    <property type="match status" value="1"/>
</dbReference>
<dbReference type="PANTHER" id="PTHR33121:SF71">
    <property type="entry name" value="OXYGEN SENSOR PROTEIN DOSP"/>
    <property type="match status" value="1"/>
</dbReference>
<dbReference type="Pfam" id="PF00563">
    <property type="entry name" value="EAL"/>
    <property type="match status" value="1"/>
</dbReference>
<dbReference type="Proteomes" id="UP001652504">
    <property type="component" value="Unassembled WGS sequence"/>
</dbReference>
<dbReference type="Gene3D" id="3.20.20.450">
    <property type="entry name" value="EAL domain"/>
    <property type="match status" value="1"/>
</dbReference>
<evidence type="ECO:0000313" key="2">
    <source>
        <dbReference type="EMBL" id="MCV2885658.1"/>
    </source>
</evidence>
<accession>A0ABT3AAK7</accession>
<organism evidence="2 3">
    <name type="scientific">Fluctibacter corallii</name>
    <dbReference type="NCBI Taxonomy" id="2984329"/>
    <lineage>
        <taxon>Bacteria</taxon>
        <taxon>Pseudomonadati</taxon>
        <taxon>Pseudomonadota</taxon>
        <taxon>Gammaproteobacteria</taxon>
        <taxon>Alteromonadales</taxon>
        <taxon>Alteromonadaceae</taxon>
        <taxon>Fluctibacter</taxon>
    </lineage>
</organism>
<dbReference type="EMBL" id="JAOWKX010000007">
    <property type="protein sequence ID" value="MCV2885658.1"/>
    <property type="molecule type" value="Genomic_DNA"/>
</dbReference>
<dbReference type="InterPro" id="IPR001633">
    <property type="entry name" value="EAL_dom"/>
</dbReference>
<dbReference type="InterPro" id="IPR035919">
    <property type="entry name" value="EAL_sf"/>
</dbReference>
<evidence type="ECO:0000313" key="3">
    <source>
        <dbReference type="Proteomes" id="UP001652504"/>
    </source>
</evidence>
<protein>
    <submittedName>
        <fullName evidence="2">EAL domain-containing protein</fullName>
    </submittedName>
</protein>
<keyword evidence="3" id="KW-1185">Reference proteome</keyword>
<comment type="caution">
    <text evidence="2">The sequence shown here is derived from an EMBL/GenBank/DDBJ whole genome shotgun (WGS) entry which is preliminary data.</text>
</comment>
<gene>
    <name evidence="2" type="ORF">OE749_13250</name>
</gene>
<dbReference type="SUPFAM" id="SSF141868">
    <property type="entry name" value="EAL domain-like"/>
    <property type="match status" value="1"/>
</dbReference>
<proteinExistence type="predicted"/>
<dbReference type="RefSeq" id="WP_263712948.1">
    <property type="nucleotide sequence ID" value="NZ_JAOWKX010000007.1"/>
</dbReference>